<comment type="caution">
    <text evidence="2">The sequence shown here is derived from an EMBL/GenBank/DDBJ whole genome shotgun (WGS) entry which is preliminary data.</text>
</comment>
<name>A0A6L2LDW3_TANCI</name>
<feature type="region of interest" description="Disordered" evidence="1">
    <location>
        <begin position="321"/>
        <end position="392"/>
    </location>
</feature>
<accession>A0A6L2LDW3</accession>
<evidence type="ECO:0000313" key="2">
    <source>
        <dbReference type="EMBL" id="GEU58802.1"/>
    </source>
</evidence>
<dbReference type="EMBL" id="BKCJ010004063">
    <property type="protein sequence ID" value="GEU58802.1"/>
    <property type="molecule type" value="Genomic_DNA"/>
</dbReference>
<evidence type="ECO:0008006" key="3">
    <source>
        <dbReference type="Google" id="ProtNLM"/>
    </source>
</evidence>
<proteinExistence type="predicted"/>
<organism evidence="2">
    <name type="scientific">Tanacetum cinerariifolium</name>
    <name type="common">Dalmatian daisy</name>
    <name type="synonym">Chrysanthemum cinerariifolium</name>
    <dbReference type="NCBI Taxonomy" id="118510"/>
    <lineage>
        <taxon>Eukaryota</taxon>
        <taxon>Viridiplantae</taxon>
        <taxon>Streptophyta</taxon>
        <taxon>Embryophyta</taxon>
        <taxon>Tracheophyta</taxon>
        <taxon>Spermatophyta</taxon>
        <taxon>Magnoliopsida</taxon>
        <taxon>eudicotyledons</taxon>
        <taxon>Gunneridae</taxon>
        <taxon>Pentapetalae</taxon>
        <taxon>asterids</taxon>
        <taxon>campanulids</taxon>
        <taxon>Asterales</taxon>
        <taxon>Asteraceae</taxon>
        <taxon>Asteroideae</taxon>
        <taxon>Anthemideae</taxon>
        <taxon>Anthemidinae</taxon>
        <taxon>Tanacetum</taxon>
    </lineage>
</organism>
<evidence type="ECO:0000256" key="1">
    <source>
        <dbReference type="SAM" id="MobiDB-lite"/>
    </source>
</evidence>
<dbReference type="AlphaFoldDB" id="A0A6L2LDW3"/>
<gene>
    <name evidence="2" type="ORF">Tci_030780</name>
</gene>
<reference evidence="2" key="1">
    <citation type="journal article" date="2019" name="Sci. Rep.">
        <title>Draft genome of Tanacetum cinerariifolium, the natural source of mosquito coil.</title>
        <authorList>
            <person name="Yamashiro T."/>
            <person name="Shiraishi A."/>
            <person name="Satake H."/>
            <person name="Nakayama K."/>
        </authorList>
    </citation>
    <scope>NUCLEOTIDE SEQUENCE</scope>
</reference>
<feature type="compositionally biased region" description="Basic and acidic residues" evidence="1">
    <location>
        <begin position="237"/>
        <end position="262"/>
    </location>
</feature>
<sequence>MSINALYQPWRAVLSMINMCLTGKTDGYDRPRHHVLQILWGIIHRSNIDYAERIWEEFVQSIQTFLTDRKNLTTALRKKKKTTHLLILTVRFTKLIIHHLRTKHNINPRTGFPLHYSHEECVLNTLWFIGKDGREIFGMPIPDALLTDEIKGAPYYGEYQKHVAKYQQYLDAEHGKAEEEGAIESPIATNVTKPKGPKATKPAGDKAPKLTSTQPPKPKPVPTQPSKSVPEKKRKLVKDTPDEPSPEKRSRALELSLKEQAKRTQGPAHPVVIREPDSGRIQPLPDVQGNGKEKVVDEQAAHDLLTLLTLKNKSPVDQFIFQRRTPMPTEASRHAESPSLDAKLALTDSETKSDNVVPKINTGDQDEGQAGPNPGNHDKGQARPNPGVQDEG</sequence>
<feature type="compositionally biased region" description="Low complexity" evidence="1">
    <location>
        <begin position="192"/>
        <end position="202"/>
    </location>
</feature>
<feature type="region of interest" description="Disordered" evidence="1">
    <location>
        <begin position="177"/>
        <end position="294"/>
    </location>
</feature>
<protein>
    <recommendedName>
        <fullName evidence="3">E-beta-farnesene synthase</fullName>
    </recommendedName>
</protein>